<dbReference type="SUPFAM" id="SSF52172">
    <property type="entry name" value="CheY-like"/>
    <property type="match status" value="1"/>
</dbReference>
<sequence length="305" mass="32276">MSTTYQLLTIGPVPDDLAASAWGPFEATACTFEGANAVLHEQAFDAVLMWLDEDELQQLPLWPALSHAVLDAAVLVVSPQLSPLVAMRLLQAGVQDVLAPGEAETLPRRLRLAIERKQLDRTARKAHATDLATGLPNHAQLLEHMTHLLALREREPAPMALVVLRIEGFATASARLGVESANVLRRKVAVRLRAGLRASDVVASVGNDVFAVLLAWIDAPTDVPGVVHKLVQSLQQPFSVTGRDVAVAVSAGVGHYPEHGKDAGALMRRAMGQATGAAPVGRAGFANRVERGPAAAANDEDAAPA</sequence>
<keyword evidence="2" id="KW-0548">Nucleotidyltransferase</keyword>
<evidence type="ECO:0000259" key="1">
    <source>
        <dbReference type="PROSITE" id="PS50887"/>
    </source>
</evidence>
<dbReference type="PANTHER" id="PTHR33121:SF70">
    <property type="entry name" value="SIGNALING PROTEIN YKOW"/>
    <property type="match status" value="1"/>
</dbReference>
<proteinExistence type="predicted"/>
<dbReference type="PROSITE" id="PS50887">
    <property type="entry name" value="GGDEF"/>
    <property type="match status" value="1"/>
</dbReference>
<evidence type="ECO:0000313" key="2">
    <source>
        <dbReference type="EMBL" id="MEF7613725.1"/>
    </source>
</evidence>
<organism evidence="2 3">
    <name type="scientific">Aquincola agrisoli</name>
    <dbReference type="NCBI Taxonomy" id="3119538"/>
    <lineage>
        <taxon>Bacteria</taxon>
        <taxon>Pseudomonadati</taxon>
        <taxon>Pseudomonadota</taxon>
        <taxon>Betaproteobacteria</taxon>
        <taxon>Burkholderiales</taxon>
        <taxon>Sphaerotilaceae</taxon>
        <taxon>Aquincola</taxon>
    </lineage>
</organism>
<name>A0AAW9Q8Y6_9BURK</name>
<protein>
    <submittedName>
        <fullName evidence="2">Diguanylate cyclase</fullName>
        <ecNumber evidence="2">2.7.7.65</ecNumber>
    </submittedName>
</protein>
<dbReference type="CDD" id="cd01949">
    <property type="entry name" value="GGDEF"/>
    <property type="match status" value="1"/>
</dbReference>
<dbReference type="Gene3D" id="3.30.70.270">
    <property type="match status" value="1"/>
</dbReference>
<comment type="caution">
    <text evidence="2">The sequence shown here is derived from an EMBL/GenBank/DDBJ whole genome shotgun (WGS) entry which is preliminary data.</text>
</comment>
<dbReference type="PANTHER" id="PTHR33121">
    <property type="entry name" value="CYCLIC DI-GMP PHOSPHODIESTERASE PDEF"/>
    <property type="match status" value="1"/>
</dbReference>
<dbReference type="GO" id="GO:0052621">
    <property type="term" value="F:diguanylate cyclase activity"/>
    <property type="evidence" value="ECO:0007669"/>
    <property type="project" value="UniProtKB-EC"/>
</dbReference>
<dbReference type="InterPro" id="IPR029787">
    <property type="entry name" value="Nucleotide_cyclase"/>
</dbReference>
<keyword evidence="2" id="KW-0808">Transferase</keyword>
<evidence type="ECO:0000313" key="3">
    <source>
        <dbReference type="Proteomes" id="UP001336250"/>
    </source>
</evidence>
<dbReference type="EC" id="2.7.7.65" evidence="2"/>
<dbReference type="Pfam" id="PF00990">
    <property type="entry name" value="GGDEF"/>
    <property type="match status" value="1"/>
</dbReference>
<dbReference type="NCBIfam" id="TIGR00254">
    <property type="entry name" value="GGDEF"/>
    <property type="match status" value="1"/>
</dbReference>
<dbReference type="InterPro" id="IPR000160">
    <property type="entry name" value="GGDEF_dom"/>
</dbReference>
<dbReference type="EMBL" id="JAZIBG010000019">
    <property type="protein sequence ID" value="MEF7613725.1"/>
    <property type="molecule type" value="Genomic_DNA"/>
</dbReference>
<feature type="domain" description="GGDEF" evidence="1">
    <location>
        <begin position="157"/>
        <end position="290"/>
    </location>
</feature>
<dbReference type="GO" id="GO:0071111">
    <property type="term" value="F:cyclic-guanylate-specific phosphodiesterase activity"/>
    <property type="evidence" value="ECO:0007669"/>
    <property type="project" value="InterPro"/>
</dbReference>
<dbReference type="Proteomes" id="UP001336250">
    <property type="component" value="Unassembled WGS sequence"/>
</dbReference>
<dbReference type="SUPFAM" id="SSF55073">
    <property type="entry name" value="Nucleotide cyclase"/>
    <property type="match status" value="1"/>
</dbReference>
<gene>
    <name evidence="2" type="ORF">V4F39_07360</name>
</gene>
<reference evidence="2 3" key="1">
    <citation type="submission" date="2024-02" db="EMBL/GenBank/DDBJ databases">
        <title>Genome sequence of Aquincola sp. MAHUQ-54.</title>
        <authorList>
            <person name="Huq M.A."/>
        </authorList>
    </citation>
    <scope>NUCLEOTIDE SEQUENCE [LARGE SCALE GENOMIC DNA]</scope>
    <source>
        <strain evidence="2 3">MAHUQ-54</strain>
    </source>
</reference>
<dbReference type="SMART" id="SM00267">
    <property type="entry name" value="GGDEF"/>
    <property type="match status" value="1"/>
</dbReference>
<dbReference type="AlphaFoldDB" id="A0AAW9Q8Y6"/>
<dbReference type="InterPro" id="IPR050706">
    <property type="entry name" value="Cyclic-di-GMP_PDE-like"/>
</dbReference>
<dbReference type="InterPro" id="IPR043128">
    <property type="entry name" value="Rev_trsase/Diguanyl_cyclase"/>
</dbReference>
<keyword evidence="3" id="KW-1185">Reference proteome</keyword>
<dbReference type="InterPro" id="IPR011006">
    <property type="entry name" value="CheY-like_superfamily"/>
</dbReference>
<accession>A0AAW9Q8Y6</accession>
<dbReference type="RefSeq" id="WP_332288664.1">
    <property type="nucleotide sequence ID" value="NZ_JAZIBG010000019.1"/>
</dbReference>